<dbReference type="InterPro" id="IPR050231">
    <property type="entry name" value="Iron_ascorbate_oxido_reductase"/>
</dbReference>
<evidence type="ECO:0000256" key="1">
    <source>
        <dbReference type="ARBA" id="ARBA00001954"/>
    </source>
</evidence>
<dbReference type="Pfam" id="PF14226">
    <property type="entry name" value="DIOX_N"/>
    <property type="match status" value="1"/>
</dbReference>
<evidence type="ECO:0000256" key="9">
    <source>
        <dbReference type="ARBA" id="ARBA00047725"/>
    </source>
</evidence>
<comment type="pathway">
    <text evidence="2">Alkene biosynthesis; ethylene biosynthesis via 2-oxoglutarate.</text>
</comment>
<evidence type="ECO:0000256" key="2">
    <source>
        <dbReference type="ARBA" id="ARBA00004767"/>
    </source>
</evidence>
<dbReference type="Gene3D" id="2.60.120.330">
    <property type="entry name" value="B-lactam Antibiotic, Isopenicillin N Synthase, Chain"/>
    <property type="match status" value="1"/>
</dbReference>
<keyword evidence="6" id="KW-0266">Ethylene biosynthesis</keyword>
<dbReference type="Pfam" id="PF03171">
    <property type="entry name" value="2OG-FeII_Oxy"/>
    <property type="match status" value="1"/>
</dbReference>
<evidence type="ECO:0000313" key="14">
    <source>
        <dbReference type="Proteomes" id="UP001301152"/>
    </source>
</evidence>
<dbReference type="SUPFAM" id="SSF51197">
    <property type="entry name" value="Clavaminate synthase-like"/>
    <property type="match status" value="1"/>
</dbReference>
<sequence>MTENSFIPVIDLAPARAGDIALAGKQIHHAFITSGFCYVKNHGIPDAYIENLRRESLDFFHLPLSEKDQYRPKQAVRGFNALNRTIMYGAERPDYKEFFQIGPEFPPDGMESPPQNDLQGPNVWPEGRPAFRQAFLNYYQAAAQCGQLLLKAVANSLNLDSNFFEKKYHYPLQRTQTIWYPPAQMPADTTSITYGVAPHTDYGCITLLWQDDTGGLEVQNLQNEWVPAAPVPGTLVINIGDLLCRWSNNRYRSNMHRVLNKSGKERFSIATFYDPDFDAVINPRDLGLPEGQASCYEPVTAGAYIMGRIRDSQQKNKSKK</sequence>
<evidence type="ECO:0000256" key="7">
    <source>
        <dbReference type="ARBA" id="ARBA00031011"/>
    </source>
</evidence>
<dbReference type="InterPro" id="IPR027443">
    <property type="entry name" value="IPNS-like_sf"/>
</dbReference>
<evidence type="ECO:0000313" key="13">
    <source>
        <dbReference type="EMBL" id="MCX2563121.1"/>
    </source>
</evidence>
<comment type="catalytic activity">
    <reaction evidence="10">
        <text>L-arginine + 2-oxoglutarate + O2 = guanidine + L-glutamate 5-semialdehyde + succinate + CO2</text>
        <dbReference type="Rhea" id="RHEA:31535"/>
        <dbReference type="ChEBI" id="CHEBI:15379"/>
        <dbReference type="ChEBI" id="CHEBI:16526"/>
        <dbReference type="ChEBI" id="CHEBI:16810"/>
        <dbReference type="ChEBI" id="CHEBI:30031"/>
        <dbReference type="ChEBI" id="CHEBI:30087"/>
        <dbReference type="ChEBI" id="CHEBI:32682"/>
        <dbReference type="ChEBI" id="CHEBI:58066"/>
        <dbReference type="EC" id="1.14.20.7"/>
    </reaction>
</comment>
<evidence type="ECO:0000259" key="12">
    <source>
        <dbReference type="PROSITE" id="PS51471"/>
    </source>
</evidence>
<feature type="domain" description="Fe2OG dioxygenase" evidence="12">
    <location>
        <begin position="167"/>
        <end position="275"/>
    </location>
</feature>
<dbReference type="PROSITE" id="PS51471">
    <property type="entry name" value="FE2OG_OXY"/>
    <property type="match status" value="1"/>
</dbReference>
<protein>
    <recommendedName>
        <fullName evidence="5">2-oxoglutarate-dependent ethylene/succinate-forming enzyme</fullName>
        <ecNumber evidence="4">1.13.12.19</ecNumber>
        <ecNumber evidence="3">1.14.20.7</ecNumber>
    </recommendedName>
    <alternativeName>
        <fullName evidence="7">2-oxoglutarate dioxygenase (ethylene-forming)</fullName>
    </alternativeName>
    <alternativeName>
        <fullName evidence="8">2-oxoglutarate/L-arginine monooxygenase/decarboxylase (succinate-forming)</fullName>
    </alternativeName>
</protein>
<evidence type="ECO:0000256" key="4">
    <source>
        <dbReference type="ARBA" id="ARBA00012531"/>
    </source>
</evidence>
<comment type="catalytic activity">
    <reaction evidence="9">
        <text>2-oxoglutarate + O2 + 2 H(+) = ethene + 3 CO2 + H2O</text>
        <dbReference type="Rhea" id="RHEA:31523"/>
        <dbReference type="ChEBI" id="CHEBI:15377"/>
        <dbReference type="ChEBI" id="CHEBI:15378"/>
        <dbReference type="ChEBI" id="CHEBI:15379"/>
        <dbReference type="ChEBI" id="CHEBI:16526"/>
        <dbReference type="ChEBI" id="CHEBI:16810"/>
        <dbReference type="ChEBI" id="CHEBI:18153"/>
        <dbReference type="EC" id="1.13.12.19"/>
    </reaction>
</comment>
<dbReference type="EC" id="1.13.12.19" evidence="4"/>
<comment type="cofactor">
    <cofactor evidence="1">
        <name>Fe(2+)</name>
        <dbReference type="ChEBI" id="CHEBI:29033"/>
    </cofactor>
</comment>
<accession>A0ABT3QCY1</accession>
<keyword evidence="11" id="KW-0408">Iron</keyword>
<keyword evidence="14" id="KW-1185">Reference proteome</keyword>
<keyword evidence="11" id="KW-0560">Oxidoreductase</keyword>
<evidence type="ECO:0000256" key="8">
    <source>
        <dbReference type="ARBA" id="ARBA00031282"/>
    </source>
</evidence>
<evidence type="ECO:0000256" key="5">
    <source>
        <dbReference type="ARBA" id="ARBA00019045"/>
    </source>
</evidence>
<dbReference type="PRINTS" id="PR00682">
    <property type="entry name" value="IPNSYNTHASE"/>
</dbReference>
<evidence type="ECO:0000256" key="10">
    <source>
        <dbReference type="ARBA" id="ARBA00049359"/>
    </source>
</evidence>
<evidence type="ECO:0000256" key="11">
    <source>
        <dbReference type="RuleBase" id="RU003682"/>
    </source>
</evidence>
<dbReference type="EC" id="1.14.20.7" evidence="3"/>
<reference evidence="13 14" key="1">
    <citation type="submission" date="2022-11" db="EMBL/GenBank/DDBJ databases">
        <title>Genome sequencing of Acetobacter type strain.</title>
        <authorList>
            <person name="Heo J."/>
            <person name="Lee D."/>
            <person name="Han B.-H."/>
            <person name="Hong S.-B."/>
            <person name="Kwon S.-W."/>
        </authorList>
    </citation>
    <scope>NUCLEOTIDE SEQUENCE [LARGE SCALE GENOMIC DNA]</scope>
    <source>
        <strain evidence="13 14">KACC 21253</strain>
    </source>
</reference>
<evidence type="ECO:0000256" key="3">
    <source>
        <dbReference type="ARBA" id="ARBA00012293"/>
    </source>
</evidence>
<dbReference type="InterPro" id="IPR026992">
    <property type="entry name" value="DIOX_N"/>
</dbReference>
<keyword evidence="11" id="KW-0479">Metal-binding</keyword>
<organism evidence="13 14">
    <name type="scientific">Acetobacter thailandicus</name>
    <dbReference type="NCBI Taxonomy" id="1502842"/>
    <lineage>
        <taxon>Bacteria</taxon>
        <taxon>Pseudomonadati</taxon>
        <taxon>Pseudomonadota</taxon>
        <taxon>Alphaproteobacteria</taxon>
        <taxon>Acetobacterales</taxon>
        <taxon>Acetobacteraceae</taxon>
        <taxon>Acetobacter</taxon>
    </lineage>
</organism>
<gene>
    <name evidence="13" type="ORF">OQ497_03985</name>
</gene>
<proteinExistence type="inferred from homology"/>
<dbReference type="InterPro" id="IPR044861">
    <property type="entry name" value="IPNS-like_FE2OG_OXY"/>
</dbReference>
<comment type="caution">
    <text evidence="13">The sequence shown here is derived from an EMBL/GenBank/DDBJ whole genome shotgun (WGS) entry which is preliminary data.</text>
</comment>
<dbReference type="PANTHER" id="PTHR47990">
    <property type="entry name" value="2-OXOGLUTARATE (2OG) AND FE(II)-DEPENDENT OXYGENASE SUPERFAMILY PROTEIN-RELATED"/>
    <property type="match status" value="1"/>
</dbReference>
<dbReference type="InterPro" id="IPR005123">
    <property type="entry name" value="Oxoglu/Fe-dep_dioxygenase_dom"/>
</dbReference>
<name>A0ABT3QCY1_9PROT</name>
<dbReference type="EMBL" id="JAPIUZ010000001">
    <property type="protein sequence ID" value="MCX2563121.1"/>
    <property type="molecule type" value="Genomic_DNA"/>
</dbReference>
<dbReference type="RefSeq" id="WP_086635235.1">
    <property type="nucleotide sequence ID" value="NZ_JAPIUZ010000001.1"/>
</dbReference>
<dbReference type="Proteomes" id="UP001301152">
    <property type="component" value="Unassembled WGS sequence"/>
</dbReference>
<evidence type="ECO:0000256" key="6">
    <source>
        <dbReference type="ARBA" id="ARBA00022666"/>
    </source>
</evidence>
<comment type="similarity">
    <text evidence="11">Belongs to the iron/ascorbate-dependent oxidoreductase family.</text>
</comment>